<evidence type="ECO:0000313" key="2">
    <source>
        <dbReference type="EMBL" id="KDN16200.1"/>
    </source>
</evidence>
<evidence type="ECO:0000313" key="3">
    <source>
        <dbReference type="Proteomes" id="UP000027345"/>
    </source>
</evidence>
<organism evidence="2 3">
    <name type="scientific">Amycolatopsis rifamycinica</name>
    <dbReference type="NCBI Taxonomy" id="287986"/>
    <lineage>
        <taxon>Bacteria</taxon>
        <taxon>Bacillati</taxon>
        <taxon>Actinomycetota</taxon>
        <taxon>Actinomycetes</taxon>
        <taxon>Pseudonocardiales</taxon>
        <taxon>Pseudonocardiaceae</taxon>
        <taxon>Amycolatopsis</taxon>
    </lineage>
</organism>
<proteinExistence type="predicted"/>
<comment type="caution">
    <text evidence="2">The sequence shown here is derived from an EMBL/GenBank/DDBJ whole genome shotgun (WGS) entry which is preliminary data.</text>
</comment>
<accession>A0A066TN06</accession>
<gene>
    <name evidence="2" type="ORF">DV20_42325</name>
</gene>
<reference evidence="2 3" key="1">
    <citation type="submission" date="2014-05" db="EMBL/GenBank/DDBJ databases">
        <title>Draft genome sequence of Amycolatopsis rifamycinica DSM 46095.</title>
        <authorList>
            <person name="Lal R."/>
            <person name="Saxena A."/>
            <person name="Kumari R."/>
            <person name="Mukherjee U."/>
            <person name="Singh P."/>
            <person name="Sangwan N."/>
            <person name="Mahato N.K."/>
        </authorList>
    </citation>
    <scope>NUCLEOTIDE SEQUENCE [LARGE SCALE GENOMIC DNA]</scope>
    <source>
        <strain evidence="2 3">DSM 46095</strain>
    </source>
</reference>
<protein>
    <submittedName>
        <fullName evidence="2">Uncharacterized protein</fullName>
    </submittedName>
</protein>
<evidence type="ECO:0000256" key="1">
    <source>
        <dbReference type="SAM" id="MobiDB-lite"/>
    </source>
</evidence>
<name>A0A066TN06_9PSEU</name>
<dbReference type="Proteomes" id="UP000027345">
    <property type="component" value="Unassembled WGS sequence"/>
</dbReference>
<feature type="region of interest" description="Disordered" evidence="1">
    <location>
        <begin position="96"/>
        <end position="138"/>
    </location>
</feature>
<sequence>MRSFLLKCDQTWLVDQLMAAARSDAMVRARLDVAAGADPSVAFDDRELREQLEGATEIVDYVDYGDAYGYFQHVEAALEAVARLIEGGFPDAAITLRGQPGKSTTPTAGSARRSRMPRRSTWKPAKPGRLTSSPWPSAWSAARSTANTRCSSRHFPLTRTCWGIVGLPRSAA</sequence>
<keyword evidence="3" id="KW-1185">Reference proteome</keyword>
<dbReference type="EMBL" id="JMQI01000083">
    <property type="protein sequence ID" value="KDN16200.1"/>
    <property type="molecule type" value="Genomic_DNA"/>
</dbReference>
<feature type="compositionally biased region" description="Basic residues" evidence="1">
    <location>
        <begin position="112"/>
        <end position="121"/>
    </location>
</feature>
<dbReference type="AlphaFoldDB" id="A0A066TN06"/>